<reference evidence="4" key="1">
    <citation type="submission" date="2018-05" db="EMBL/GenBank/DDBJ databases">
        <authorList>
            <person name="Li X."/>
        </authorList>
    </citation>
    <scope>NUCLEOTIDE SEQUENCE [LARGE SCALE GENOMIC DNA]</scope>
    <source>
        <strain evidence="4">YIM 73061</strain>
    </source>
</reference>
<proteinExistence type="predicted"/>
<dbReference type="OrthoDB" id="9803379at2"/>
<dbReference type="SUPFAM" id="SSF47413">
    <property type="entry name" value="lambda repressor-like DNA-binding domains"/>
    <property type="match status" value="1"/>
</dbReference>
<dbReference type="EMBL" id="QFYR01000002">
    <property type="protein sequence ID" value="RAK52623.1"/>
    <property type="molecule type" value="Genomic_DNA"/>
</dbReference>
<feature type="domain" description="HTH cro/C1-type" evidence="2">
    <location>
        <begin position="17"/>
        <end position="71"/>
    </location>
</feature>
<sequence>MPTPAPPPEEALVAALVAARRRALGLSQGALAERIGVTWWMVQKYENGDARISVGRLLQIAAALDCSAAELLAPVDHRPERPSAEEALLRAHALGAAELVAAWGRLTPLSQRSLLRLLHTLKGSAEA</sequence>
<dbReference type="RefSeq" id="WP_111514908.1">
    <property type="nucleotide sequence ID" value="NZ_QFYR01000002.1"/>
</dbReference>
<dbReference type="GO" id="GO:0003677">
    <property type="term" value="F:DNA binding"/>
    <property type="evidence" value="ECO:0007669"/>
    <property type="project" value="UniProtKB-KW"/>
</dbReference>
<evidence type="ECO:0000256" key="1">
    <source>
        <dbReference type="ARBA" id="ARBA00023125"/>
    </source>
</evidence>
<dbReference type="GO" id="GO:0005829">
    <property type="term" value="C:cytosol"/>
    <property type="evidence" value="ECO:0007669"/>
    <property type="project" value="TreeGrafter"/>
</dbReference>
<organism evidence="3 4">
    <name type="scientific">Phenylobacterium deserti</name>
    <dbReference type="NCBI Taxonomy" id="1914756"/>
    <lineage>
        <taxon>Bacteria</taxon>
        <taxon>Pseudomonadati</taxon>
        <taxon>Pseudomonadota</taxon>
        <taxon>Alphaproteobacteria</taxon>
        <taxon>Caulobacterales</taxon>
        <taxon>Caulobacteraceae</taxon>
        <taxon>Phenylobacterium</taxon>
    </lineage>
</organism>
<dbReference type="AlphaFoldDB" id="A0A328ACT0"/>
<evidence type="ECO:0000313" key="3">
    <source>
        <dbReference type="EMBL" id="RAK52623.1"/>
    </source>
</evidence>
<dbReference type="PANTHER" id="PTHR46797:SF1">
    <property type="entry name" value="METHYLPHOSPHONATE SYNTHASE"/>
    <property type="match status" value="1"/>
</dbReference>
<accession>A0A328ACT0</accession>
<dbReference type="Proteomes" id="UP000249725">
    <property type="component" value="Unassembled WGS sequence"/>
</dbReference>
<dbReference type="Pfam" id="PF01381">
    <property type="entry name" value="HTH_3"/>
    <property type="match status" value="1"/>
</dbReference>
<name>A0A328ACT0_9CAUL</name>
<gene>
    <name evidence="3" type="ORF">DJ018_10490</name>
</gene>
<dbReference type="GO" id="GO:0003700">
    <property type="term" value="F:DNA-binding transcription factor activity"/>
    <property type="evidence" value="ECO:0007669"/>
    <property type="project" value="TreeGrafter"/>
</dbReference>
<protein>
    <submittedName>
        <fullName evidence="3">Transcriptional regulator</fullName>
    </submittedName>
</protein>
<dbReference type="InterPro" id="IPR050807">
    <property type="entry name" value="TransReg_Diox_bact_type"/>
</dbReference>
<comment type="caution">
    <text evidence="3">The sequence shown here is derived from an EMBL/GenBank/DDBJ whole genome shotgun (WGS) entry which is preliminary data.</text>
</comment>
<evidence type="ECO:0000259" key="2">
    <source>
        <dbReference type="PROSITE" id="PS50943"/>
    </source>
</evidence>
<dbReference type="PROSITE" id="PS50943">
    <property type="entry name" value="HTH_CROC1"/>
    <property type="match status" value="1"/>
</dbReference>
<dbReference type="SMART" id="SM00530">
    <property type="entry name" value="HTH_XRE"/>
    <property type="match status" value="1"/>
</dbReference>
<keyword evidence="4" id="KW-1185">Reference proteome</keyword>
<dbReference type="InterPro" id="IPR010982">
    <property type="entry name" value="Lambda_DNA-bd_dom_sf"/>
</dbReference>
<dbReference type="PANTHER" id="PTHR46797">
    <property type="entry name" value="HTH-TYPE TRANSCRIPTIONAL REGULATOR"/>
    <property type="match status" value="1"/>
</dbReference>
<dbReference type="CDD" id="cd00093">
    <property type="entry name" value="HTH_XRE"/>
    <property type="match status" value="1"/>
</dbReference>
<dbReference type="InterPro" id="IPR001387">
    <property type="entry name" value="Cro/C1-type_HTH"/>
</dbReference>
<dbReference type="Gene3D" id="1.10.260.40">
    <property type="entry name" value="lambda repressor-like DNA-binding domains"/>
    <property type="match status" value="1"/>
</dbReference>
<evidence type="ECO:0000313" key="4">
    <source>
        <dbReference type="Proteomes" id="UP000249725"/>
    </source>
</evidence>
<keyword evidence="1" id="KW-0238">DNA-binding</keyword>